<dbReference type="GO" id="GO:0043565">
    <property type="term" value="F:sequence-specific DNA binding"/>
    <property type="evidence" value="ECO:0000318"/>
    <property type="project" value="GO_Central"/>
</dbReference>
<accession>A0A804INZ6</accession>
<evidence type="ECO:0000313" key="1">
    <source>
        <dbReference type="EnsemblPlants" id="Ma04_p12530.1"/>
    </source>
</evidence>
<dbReference type="OMA" id="YESACFT"/>
<dbReference type="EnsemblPlants" id="Ma04_t12530.1">
    <property type="protein sequence ID" value="Ma04_p12530.1"/>
    <property type="gene ID" value="Ma04_g12530"/>
</dbReference>
<dbReference type="InParanoid" id="A0A804INZ6"/>
<protein>
    <recommendedName>
        <fullName evidence="3">Calmodulin-binding protein</fullName>
    </recommendedName>
</protein>
<dbReference type="Gramene" id="Ma04_t12530.1">
    <property type="protein sequence ID" value="Ma04_p12530.1"/>
    <property type="gene ID" value="Ma04_g12530"/>
</dbReference>
<organism evidence="1 2">
    <name type="scientific">Musa acuminata subsp. malaccensis</name>
    <name type="common">Wild banana</name>
    <name type="synonym">Musa malaccensis</name>
    <dbReference type="NCBI Taxonomy" id="214687"/>
    <lineage>
        <taxon>Eukaryota</taxon>
        <taxon>Viridiplantae</taxon>
        <taxon>Streptophyta</taxon>
        <taxon>Embryophyta</taxon>
        <taxon>Tracheophyta</taxon>
        <taxon>Spermatophyta</taxon>
        <taxon>Magnoliopsida</taxon>
        <taxon>Liliopsida</taxon>
        <taxon>Zingiberales</taxon>
        <taxon>Musaceae</taxon>
        <taxon>Musa</taxon>
    </lineage>
</organism>
<dbReference type="GO" id="GO:0080142">
    <property type="term" value="P:regulation of salicylic acid biosynthetic process"/>
    <property type="evidence" value="ECO:0000318"/>
    <property type="project" value="GO_Central"/>
</dbReference>
<name>A0A804INZ6_MUSAM</name>
<dbReference type="AlphaFoldDB" id="A0A804INZ6"/>
<dbReference type="GO" id="GO:0003700">
    <property type="term" value="F:DNA-binding transcription factor activity"/>
    <property type="evidence" value="ECO:0000318"/>
    <property type="project" value="GO_Central"/>
</dbReference>
<keyword evidence="2" id="KW-1185">Reference proteome</keyword>
<dbReference type="GO" id="GO:0005634">
    <property type="term" value="C:nucleus"/>
    <property type="evidence" value="ECO:0000318"/>
    <property type="project" value="GO_Central"/>
</dbReference>
<sequence>VFADVLVKKAYDNWMHVIEYDGKALLNFTKKKKALSDSSNDHEESQVNLQASFPLEHPLVDMGGSTITAVYSGNEGVTYSSSLPNVVSDTNMQYESACFTPQNEAIGSAQQSLITRNDSTSLALALPQQTSIGFQPSSHSMEHSGLNIYDDWSGQQDSRCMDDFFSEEEIRLRSHEMLENEDMQHLLRTFTMGGASVGLPEDGYGFPPYMPSPCPNFNFDDERNRSSGKAVVGWLKIKAAMRWGIFVRKKAAERRAAQLVELEE</sequence>
<proteinExistence type="predicted"/>
<evidence type="ECO:0008006" key="3">
    <source>
        <dbReference type="Google" id="ProtNLM"/>
    </source>
</evidence>
<dbReference type="Proteomes" id="UP000012960">
    <property type="component" value="Unplaced"/>
</dbReference>
<evidence type="ECO:0000313" key="2">
    <source>
        <dbReference type="Proteomes" id="UP000012960"/>
    </source>
</evidence>
<reference evidence="1" key="1">
    <citation type="submission" date="2021-05" db="UniProtKB">
        <authorList>
            <consortium name="EnsemblPlants"/>
        </authorList>
    </citation>
    <scope>IDENTIFICATION</scope>
    <source>
        <strain evidence="1">subsp. malaccensis</strain>
    </source>
</reference>